<dbReference type="SUPFAM" id="SSF57701">
    <property type="entry name" value="Zn2/Cys6 DNA-binding domain"/>
    <property type="match status" value="1"/>
</dbReference>
<dbReference type="CDD" id="cd00067">
    <property type="entry name" value="GAL4"/>
    <property type="match status" value="1"/>
</dbReference>
<evidence type="ECO:0000313" key="9">
    <source>
        <dbReference type="Proteomes" id="UP000305948"/>
    </source>
</evidence>
<organism evidence="8 9">
    <name type="scientific">Heliocybe sulcata</name>
    <dbReference type="NCBI Taxonomy" id="5364"/>
    <lineage>
        <taxon>Eukaryota</taxon>
        <taxon>Fungi</taxon>
        <taxon>Dikarya</taxon>
        <taxon>Basidiomycota</taxon>
        <taxon>Agaricomycotina</taxon>
        <taxon>Agaricomycetes</taxon>
        <taxon>Gloeophyllales</taxon>
        <taxon>Gloeophyllaceae</taxon>
        <taxon>Heliocybe</taxon>
    </lineage>
</organism>
<evidence type="ECO:0000259" key="6">
    <source>
        <dbReference type="PROSITE" id="PS50048"/>
    </source>
</evidence>
<dbReference type="PANTHER" id="PTHR31001">
    <property type="entry name" value="UNCHARACTERIZED TRANSCRIPTIONAL REGULATORY PROTEIN"/>
    <property type="match status" value="1"/>
</dbReference>
<dbReference type="EMBL" id="ML213517">
    <property type="protein sequence ID" value="TFK49096.1"/>
    <property type="molecule type" value="Genomic_DNA"/>
</dbReference>
<feature type="region of interest" description="Disordered" evidence="5">
    <location>
        <begin position="779"/>
        <end position="809"/>
    </location>
</feature>
<feature type="region of interest" description="Disordered" evidence="5">
    <location>
        <begin position="1"/>
        <end position="36"/>
    </location>
</feature>
<dbReference type="STRING" id="5364.A0A5C3MY53"/>
<evidence type="ECO:0000256" key="5">
    <source>
        <dbReference type="SAM" id="MobiDB-lite"/>
    </source>
</evidence>
<keyword evidence="2" id="KW-0479">Metal-binding</keyword>
<evidence type="ECO:0000256" key="4">
    <source>
        <dbReference type="SAM" id="Coils"/>
    </source>
</evidence>
<dbReference type="SMART" id="SM00066">
    <property type="entry name" value="GAL4"/>
    <property type="match status" value="1"/>
</dbReference>
<accession>A0A5C3MY53</accession>
<feature type="coiled-coil region" evidence="4">
    <location>
        <begin position="91"/>
        <end position="118"/>
    </location>
</feature>
<evidence type="ECO:0000256" key="3">
    <source>
        <dbReference type="ARBA" id="ARBA00023242"/>
    </source>
</evidence>
<dbReference type="PROSITE" id="PS50048">
    <property type="entry name" value="ZN2_CY6_FUNGAL_2"/>
    <property type="match status" value="1"/>
</dbReference>
<dbReference type="GO" id="GO:0000981">
    <property type="term" value="F:DNA-binding transcription factor activity, RNA polymerase II-specific"/>
    <property type="evidence" value="ECO:0007669"/>
    <property type="project" value="InterPro"/>
</dbReference>
<reference evidence="8 9" key="1">
    <citation type="journal article" date="2019" name="Nat. Ecol. Evol.">
        <title>Megaphylogeny resolves global patterns of mushroom evolution.</title>
        <authorList>
            <person name="Varga T."/>
            <person name="Krizsan K."/>
            <person name="Foldi C."/>
            <person name="Dima B."/>
            <person name="Sanchez-Garcia M."/>
            <person name="Sanchez-Ramirez S."/>
            <person name="Szollosi G.J."/>
            <person name="Szarkandi J.G."/>
            <person name="Papp V."/>
            <person name="Albert L."/>
            <person name="Andreopoulos W."/>
            <person name="Angelini C."/>
            <person name="Antonin V."/>
            <person name="Barry K.W."/>
            <person name="Bougher N.L."/>
            <person name="Buchanan P."/>
            <person name="Buyck B."/>
            <person name="Bense V."/>
            <person name="Catcheside P."/>
            <person name="Chovatia M."/>
            <person name="Cooper J."/>
            <person name="Damon W."/>
            <person name="Desjardin D."/>
            <person name="Finy P."/>
            <person name="Geml J."/>
            <person name="Haridas S."/>
            <person name="Hughes K."/>
            <person name="Justo A."/>
            <person name="Karasinski D."/>
            <person name="Kautmanova I."/>
            <person name="Kiss B."/>
            <person name="Kocsube S."/>
            <person name="Kotiranta H."/>
            <person name="LaButti K.M."/>
            <person name="Lechner B.E."/>
            <person name="Liimatainen K."/>
            <person name="Lipzen A."/>
            <person name="Lukacs Z."/>
            <person name="Mihaltcheva S."/>
            <person name="Morgado L.N."/>
            <person name="Niskanen T."/>
            <person name="Noordeloos M.E."/>
            <person name="Ohm R.A."/>
            <person name="Ortiz-Santana B."/>
            <person name="Ovrebo C."/>
            <person name="Racz N."/>
            <person name="Riley R."/>
            <person name="Savchenko A."/>
            <person name="Shiryaev A."/>
            <person name="Soop K."/>
            <person name="Spirin V."/>
            <person name="Szebenyi C."/>
            <person name="Tomsovsky M."/>
            <person name="Tulloss R.E."/>
            <person name="Uehling J."/>
            <person name="Grigoriev I.V."/>
            <person name="Vagvolgyi C."/>
            <person name="Papp T."/>
            <person name="Martin F.M."/>
            <person name="Miettinen O."/>
            <person name="Hibbett D.S."/>
            <person name="Nagy L.G."/>
        </authorList>
    </citation>
    <scope>NUCLEOTIDE SEQUENCE [LARGE SCALE GENOMIC DNA]</scope>
    <source>
        <strain evidence="8 9">OMC1185</strain>
    </source>
</reference>
<feature type="compositionally biased region" description="Polar residues" evidence="5">
    <location>
        <begin position="1"/>
        <end position="10"/>
    </location>
</feature>
<dbReference type="SMART" id="SM00906">
    <property type="entry name" value="Fungal_trans"/>
    <property type="match status" value="1"/>
</dbReference>
<dbReference type="CDD" id="cd12148">
    <property type="entry name" value="fungal_TF_MHR"/>
    <property type="match status" value="1"/>
</dbReference>
<dbReference type="GO" id="GO:0003677">
    <property type="term" value="F:DNA binding"/>
    <property type="evidence" value="ECO:0007669"/>
    <property type="project" value="InterPro"/>
</dbReference>
<evidence type="ECO:0000313" key="8">
    <source>
        <dbReference type="EMBL" id="TFK49096.1"/>
    </source>
</evidence>
<dbReference type="Pfam" id="PF04082">
    <property type="entry name" value="Fungal_trans"/>
    <property type="match status" value="1"/>
</dbReference>
<dbReference type="OrthoDB" id="424974at2759"/>
<dbReference type="Gene3D" id="4.10.240.10">
    <property type="entry name" value="Zn(2)-C6 fungal-type DNA-binding domain"/>
    <property type="match status" value="1"/>
</dbReference>
<evidence type="ECO:0000259" key="7">
    <source>
        <dbReference type="PROSITE" id="PS51379"/>
    </source>
</evidence>
<dbReference type="AlphaFoldDB" id="A0A5C3MY53"/>
<dbReference type="Pfam" id="PF00172">
    <property type="entry name" value="Zn_clus"/>
    <property type="match status" value="1"/>
</dbReference>
<dbReference type="PROSITE" id="PS51379">
    <property type="entry name" value="4FE4S_FER_2"/>
    <property type="match status" value="1"/>
</dbReference>
<dbReference type="PANTHER" id="PTHR31001:SF56">
    <property type="entry name" value="ZN(2)-C6 FUNGAL-TYPE DOMAIN-CONTAINING PROTEIN"/>
    <property type="match status" value="1"/>
</dbReference>
<dbReference type="GO" id="GO:0006351">
    <property type="term" value="P:DNA-templated transcription"/>
    <property type="evidence" value="ECO:0007669"/>
    <property type="project" value="InterPro"/>
</dbReference>
<keyword evidence="4" id="KW-0175">Coiled coil</keyword>
<evidence type="ECO:0008006" key="10">
    <source>
        <dbReference type="Google" id="ProtNLM"/>
    </source>
</evidence>
<dbReference type="GO" id="GO:0005634">
    <property type="term" value="C:nucleus"/>
    <property type="evidence" value="ECO:0007669"/>
    <property type="project" value="UniProtKB-SubCell"/>
</dbReference>
<dbReference type="PROSITE" id="PS00463">
    <property type="entry name" value="ZN2_CY6_FUNGAL_1"/>
    <property type="match status" value="1"/>
</dbReference>
<dbReference type="InterPro" id="IPR001138">
    <property type="entry name" value="Zn2Cys6_DnaBD"/>
</dbReference>
<feature type="domain" description="Zn(2)-C6 fungal-type" evidence="6">
    <location>
        <begin position="44"/>
        <end position="73"/>
    </location>
</feature>
<evidence type="ECO:0000256" key="1">
    <source>
        <dbReference type="ARBA" id="ARBA00004123"/>
    </source>
</evidence>
<gene>
    <name evidence="8" type="ORF">OE88DRAFT_1663469</name>
</gene>
<feature type="domain" description="4Fe-4S ferredoxin-type" evidence="7">
    <location>
        <begin position="51"/>
        <end position="83"/>
    </location>
</feature>
<protein>
    <recommendedName>
        <fullName evidence="10">Zn(2)-C6 fungal-type domain-containing protein</fullName>
    </recommendedName>
</protein>
<dbReference type="InterPro" id="IPR007219">
    <property type="entry name" value="XnlR_reg_dom"/>
</dbReference>
<keyword evidence="9" id="KW-1185">Reference proteome</keyword>
<dbReference type="InterPro" id="IPR050613">
    <property type="entry name" value="Sec_Metabolite_Reg"/>
</dbReference>
<name>A0A5C3MY53_9AGAM</name>
<dbReference type="GO" id="GO:0008270">
    <property type="term" value="F:zinc ion binding"/>
    <property type="evidence" value="ECO:0007669"/>
    <property type="project" value="InterPro"/>
</dbReference>
<proteinExistence type="predicted"/>
<keyword evidence="3" id="KW-0539">Nucleus</keyword>
<feature type="region of interest" description="Disordered" evidence="5">
    <location>
        <begin position="642"/>
        <end position="662"/>
    </location>
</feature>
<feature type="region of interest" description="Disordered" evidence="5">
    <location>
        <begin position="716"/>
        <end position="752"/>
    </location>
</feature>
<dbReference type="InterPro" id="IPR017896">
    <property type="entry name" value="4Fe4S_Fe-S-bd"/>
</dbReference>
<feature type="compositionally biased region" description="Polar residues" evidence="5">
    <location>
        <begin position="719"/>
        <end position="741"/>
    </location>
</feature>
<dbReference type="Proteomes" id="UP000305948">
    <property type="component" value="Unassembled WGS sequence"/>
</dbReference>
<dbReference type="InterPro" id="IPR036864">
    <property type="entry name" value="Zn2-C6_fun-type_DNA-bd_sf"/>
</dbReference>
<evidence type="ECO:0000256" key="2">
    <source>
        <dbReference type="ARBA" id="ARBA00022723"/>
    </source>
</evidence>
<sequence length="862" mass="95894">MPSEARQNTRNRAETAVHDSPTGPGRKTSRQRTYDAKRARGEISCAECRRLKIKCDKNIPCNTCVRRGCANICPSGSLSGGQGTRLILADTESLHRKITQLSERVRQLEDALAIMQAAVSQEKHPLLRGDLLQVKFWPELDERSEDVPSSAGNDQVADVIRELGTLSIGEHGDALYFGQSAGSESLLHSLDSYDHKPQVPELDDLPALIVSLDNYHTDAQQVLQALEGSLPPITRAWSLCETYYEHCAVYYRPVKRDEFVNYFMTPIYNALKEKPQPGTVVARSPHKMAVIYLLFAMGALMDLTQAPYNKEAWRYAVLGKNALLLRTVKDSPAIETVQAMALLAYFFSQSGRRHTIEFTWSIMSNCLRHAQTIGLHRDCARWGLDAKAVQRRRYVFWEIYRSDVQLSLYVGRPPTIAAAFVDCEFPTDEEQTLDSEEKVEPGFWQWQYSMAKNLFAPILEDIASVRPSSYASVLEFDRKARQLVVPSAFSFIPSPDHESYRTPSVWIRACITLHYRLSPLLYIHRPWFTQALVDPSGDPLRSQYAPSYLAVYRCSVLIVKSYMHYFEQFPDVFMRQGSIWTYLFTSGVILGLIVTKGPASSIANSALALLDMAVDVFEKGAVINARAQRAIPFLRNLREEAHRVDSNARPSGPAPNSLLGNGPTAGGPDELAIFGGQTRLLNSKTLTKYWAEGVRLRGLLPERCIDLSYVAATGVDSAPANSQRTVGQFSPQDASLAGPSSDTRHNSAGEASPTAIQDSLTFWNGPSFANEFLEFPQDTSFLAGPSPPTGDTPESGFEAAPRAAEYDSPQYPDPLAFPYSTDVAAMTLVSNMAEPQADYDMDQQWLELMRGAGLLDNTLFHV</sequence>
<comment type="subcellular location">
    <subcellularLocation>
        <location evidence="1">Nucleus</location>
    </subcellularLocation>
</comment>